<organism evidence="2 3">
    <name type="scientific">Moraxella pluranimalium</name>
    <dbReference type="NCBI Taxonomy" id="470453"/>
    <lineage>
        <taxon>Bacteria</taxon>
        <taxon>Pseudomonadati</taxon>
        <taxon>Pseudomonadota</taxon>
        <taxon>Gammaproteobacteria</taxon>
        <taxon>Moraxellales</taxon>
        <taxon>Moraxellaceae</taxon>
        <taxon>Moraxella</taxon>
    </lineage>
</organism>
<name>A0A1T0CLF2_9GAMM</name>
<evidence type="ECO:0000313" key="2">
    <source>
        <dbReference type="EMBL" id="OOS23177.1"/>
    </source>
</evidence>
<reference evidence="2 3" key="1">
    <citation type="submission" date="2017-02" db="EMBL/GenBank/DDBJ databases">
        <title>Draft genome sequence of Moraxella pluranimalium CCUG 54913T type strain.</title>
        <authorList>
            <person name="Salva-Serra F."/>
            <person name="Engstrom-Jakobsson H."/>
            <person name="Thorell K."/>
            <person name="Jaen-Luchoro D."/>
            <person name="Gonzales-Siles L."/>
            <person name="Karlsson R."/>
            <person name="Yazdan S."/>
            <person name="Boulund F."/>
            <person name="Johnning A."/>
            <person name="Engstrand L."/>
            <person name="Kristiansson E."/>
            <person name="Moore E."/>
        </authorList>
    </citation>
    <scope>NUCLEOTIDE SEQUENCE [LARGE SCALE GENOMIC DNA]</scope>
    <source>
        <strain evidence="2 3">CCUG 54913</strain>
    </source>
</reference>
<evidence type="ECO:0000313" key="3">
    <source>
        <dbReference type="Proteomes" id="UP000189800"/>
    </source>
</evidence>
<dbReference type="STRING" id="470453.B0680_07555"/>
<keyword evidence="1" id="KW-0732">Signal</keyword>
<proteinExistence type="predicted"/>
<keyword evidence="3" id="KW-1185">Reference proteome</keyword>
<dbReference type="RefSeq" id="WP_078254499.1">
    <property type="nucleotide sequence ID" value="NZ_MUYU01000018.1"/>
</dbReference>
<comment type="caution">
    <text evidence="2">The sequence shown here is derived from an EMBL/GenBank/DDBJ whole genome shotgun (WGS) entry which is preliminary data.</text>
</comment>
<protein>
    <submittedName>
        <fullName evidence="2">Uncharacterized protein</fullName>
    </submittedName>
</protein>
<accession>A0A1T0CLF2</accession>
<feature type="chain" id="PRO_5013137359" evidence="1">
    <location>
        <begin position="24"/>
        <end position="162"/>
    </location>
</feature>
<evidence type="ECO:0000256" key="1">
    <source>
        <dbReference type="SAM" id="SignalP"/>
    </source>
</evidence>
<dbReference type="EMBL" id="MUYU01000018">
    <property type="protein sequence ID" value="OOS23177.1"/>
    <property type="molecule type" value="Genomic_DNA"/>
</dbReference>
<dbReference type="Proteomes" id="UP000189800">
    <property type="component" value="Unassembled WGS sequence"/>
</dbReference>
<feature type="signal peptide" evidence="1">
    <location>
        <begin position="1"/>
        <end position="23"/>
    </location>
</feature>
<sequence>MKTLSWLMLGVMLSAALGASAYANTDASADDDTWYQTFLGKPNTAEYIKINYDSIARHPMRNGFYTSAWIERRHEHFQKTNFGTSYAIDRTHWLTDCANDRYLLDEISWHDAKGKRLDGATKSVNPSTATDWTVVIAGKPDYDVYQWICWMDKVKAQDQSAM</sequence>
<gene>
    <name evidence="2" type="ORF">B0680_07555</name>
</gene>
<dbReference type="AlphaFoldDB" id="A0A1T0CLF2"/>